<name>A0ABU9CNL7_9BURK</name>
<organism evidence="8 9">
    <name type="scientific">Pseudaquabacterium inlustre</name>
    <dbReference type="NCBI Taxonomy" id="2984192"/>
    <lineage>
        <taxon>Bacteria</taxon>
        <taxon>Pseudomonadati</taxon>
        <taxon>Pseudomonadota</taxon>
        <taxon>Betaproteobacteria</taxon>
        <taxon>Burkholderiales</taxon>
        <taxon>Sphaerotilaceae</taxon>
        <taxon>Pseudaquabacterium</taxon>
    </lineage>
</organism>
<dbReference type="Pfam" id="PF00892">
    <property type="entry name" value="EamA"/>
    <property type="match status" value="2"/>
</dbReference>
<keyword evidence="9" id="KW-1185">Reference proteome</keyword>
<feature type="transmembrane region" description="Helical" evidence="6">
    <location>
        <begin position="38"/>
        <end position="59"/>
    </location>
</feature>
<gene>
    <name evidence="8" type="ORF">AACH10_21015</name>
</gene>
<evidence type="ECO:0000256" key="3">
    <source>
        <dbReference type="ARBA" id="ARBA00022692"/>
    </source>
</evidence>
<dbReference type="InterPro" id="IPR037185">
    <property type="entry name" value="EmrE-like"/>
</dbReference>
<evidence type="ECO:0000256" key="2">
    <source>
        <dbReference type="ARBA" id="ARBA00007362"/>
    </source>
</evidence>
<comment type="similarity">
    <text evidence="2">Belongs to the EamA transporter family.</text>
</comment>
<accession>A0ABU9CNL7</accession>
<dbReference type="InterPro" id="IPR050638">
    <property type="entry name" value="AA-Vitamin_Transporters"/>
</dbReference>
<evidence type="ECO:0000256" key="4">
    <source>
        <dbReference type="ARBA" id="ARBA00022989"/>
    </source>
</evidence>
<feature type="transmembrane region" description="Helical" evidence="6">
    <location>
        <begin position="126"/>
        <end position="148"/>
    </location>
</feature>
<proteinExistence type="inferred from homology"/>
<evidence type="ECO:0000259" key="7">
    <source>
        <dbReference type="Pfam" id="PF00892"/>
    </source>
</evidence>
<feature type="transmembrane region" description="Helical" evidence="6">
    <location>
        <begin position="160"/>
        <end position="181"/>
    </location>
</feature>
<dbReference type="InterPro" id="IPR000620">
    <property type="entry name" value="EamA_dom"/>
</dbReference>
<feature type="transmembrane region" description="Helical" evidence="6">
    <location>
        <begin position="7"/>
        <end position="26"/>
    </location>
</feature>
<protein>
    <submittedName>
        <fullName evidence="8">DMT family transporter</fullName>
    </submittedName>
</protein>
<keyword evidence="4 6" id="KW-1133">Transmembrane helix</keyword>
<dbReference type="EMBL" id="JBBUTH010000010">
    <property type="protein sequence ID" value="MEK8052745.1"/>
    <property type="molecule type" value="Genomic_DNA"/>
</dbReference>
<feature type="transmembrane region" description="Helical" evidence="6">
    <location>
        <begin position="253"/>
        <end position="272"/>
    </location>
</feature>
<dbReference type="Proteomes" id="UP001365405">
    <property type="component" value="Unassembled WGS sequence"/>
</dbReference>
<sequence>MSTPKRLPLDARAVGWMGLISALWGLQQVSMKAVAAQASPMLMVSLRSVIAAALLWVLMHWRGERLQRARWPAGALVGALFALEYVLVGQALTMTQASQVLVFLYTGPIFAALGLHWRLPAERLGAVAWVGIALAFAGMALAFLGGQASATDAASLRSGLGSALALVAGVAWGATTVAIRCSALARAPATETLLYQLLGAAAWLLPAAALSGQWHWSVNATTLAHLGFQAVVISFASFLVWFWLLTVYPASQLGVFSFLTPLIGVGLGVALLGERLDAHFVIGSALVLAGIVGVSGQAALTRWLGRALNTISRAPAPSRR</sequence>
<feature type="transmembrane region" description="Helical" evidence="6">
    <location>
        <begin position="100"/>
        <end position="119"/>
    </location>
</feature>
<evidence type="ECO:0000256" key="6">
    <source>
        <dbReference type="SAM" id="Phobius"/>
    </source>
</evidence>
<reference evidence="8 9" key="1">
    <citation type="submission" date="2024-04" db="EMBL/GenBank/DDBJ databases">
        <title>Novel species of the genus Ideonella isolated from streams.</title>
        <authorList>
            <person name="Lu H."/>
        </authorList>
    </citation>
    <scope>NUCLEOTIDE SEQUENCE [LARGE SCALE GENOMIC DNA]</scope>
    <source>
        <strain evidence="8 9">DXS22W</strain>
    </source>
</reference>
<dbReference type="RefSeq" id="WP_341412470.1">
    <property type="nucleotide sequence ID" value="NZ_JBBUTH010000010.1"/>
</dbReference>
<evidence type="ECO:0000313" key="8">
    <source>
        <dbReference type="EMBL" id="MEK8052745.1"/>
    </source>
</evidence>
<dbReference type="PANTHER" id="PTHR32322">
    <property type="entry name" value="INNER MEMBRANE TRANSPORTER"/>
    <property type="match status" value="1"/>
</dbReference>
<comment type="subcellular location">
    <subcellularLocation>
        <location evidence="1">Membrane</location>
        <topology evidence="1">Multi-pass membrane protein</topology>
    </subcellularLocation>
</comment>
<dbReference type="SUPFAM" id="SSF103481">
    <property type="entry name" value="Multidrug resistance efflux transporter EmrE"/>
    <property type="match status" value="2"/>
</dbReference>
<feature type="transmembrane region" description="Helical" evidence="6">
    <location>
        <begin position="278"/>
        <end position="300"/>
    </location>
</feature>
<comment type="caution">
    <text evidence="8">The sequence shown here is derived from an EMBL/GenBank/DDBJ whole genome shotgun (WGS) entry which is preliminary data.</text>
</comment>
<feature type="transmembrane region" description="Helical" evidence="6">
    <location>
        <begin position="71"/>
        <end position="88"/>
    </location>
</feature>
<feature type="domain" description="EamA" evidence="7">
    <location>
        <begin position="161"/>
        <end position="295"/>
    </location>
</feature>
<dbReference type="PANTHER" id="PTHR32322:SF2">
    <property type="entry name" value="EAMA DOMAIN-CONTAINING PROTEIN"/>
    <property type="match status" value="1"/>
</dbReference>
<keyword evidence="3 6" id="KW-0812">Transmembrane</keyword>
<keyword evidence="5 6" id="KW-0472">Membrane</keyword>
<evidence type="ECO:0000256" key="1">
    <source>
        <dbReference type="ARBA" id="ARBA00004141"/>
    </source>
</evidence>
<feature type="transmembrane region" description="Helical" evidence="6">
    <location>
        <begin position="193"/>
        <end position="214"/>
    </location>
</feature>
<evidence type="ECO:0000256" key="5">
    <source>
        <dbReference type="ARBA" id="ARBA00023136"/>
    </source>
</evidence>
<feature type="transmembrane region" description="Helical" evidence="6">
    <location>
        <begin position="226"/>
        <end position="246"/>
    </location>
</feature>
<evidence type="ECO:0000313" key="9">
    <source>
        <dbReference type="Proteomes" id="UP001365405"/>
    </source>
</evidence>
<feature type="domain" description="EamA" evidence="7">
    <location>
        <begin position="16"/>
        <end position="143"/>
    </location>
</feature>